<protein>
    <submittedName>
        <fullName evidence="1">Uncharacterized protein</fullName>
    </submittedName>
</protein>
<accession>A0A1G6N7T6</accession>
<evidence type="ECO:0000313" key="2">
    <source>
        <dbReference type="Proteomes" id="UP000199245"/>
    </source>
</evidence>
<gene>
    <name evidence="1" type="ORF">SAMN05216337_100447</name>
</gene>
<reference evidence="1 2" key="1">
    <citation type="submission" date="2016-10" db="EMBL/GenBank/DDBJ databases">
        <authorList>
            <person name="de Groot N.N."/>
        </authorList>
    </citation>
    <scope>NUCLEOTIDE SEQUENCE [LARGE SCALE GENOMIC DNA]</scope>
    <source>
        <strain evidence="1 2">R5</strain>
    </source>
</reference>
<organism evidence="1 2">
    <name type="scientific">Bradyrhizobium brasilense</name>
    <dbReference type="NCBI Taxonomy" id="1419277"/>
    <lineage>
        <taxon>Bacteria</taxon>
        <taxon>Pseudomonadati</taxon>
        <taxon>Pseudomonadota</taxon>
        <taxon>Alphaproteobacteria</taxon>
        <taxon>Hyphomicrobiales</taxon>
        <taxon>Nitrobacteraceae</taxon>
        <taxon>Bradyrhizobium</taxon>
    </lineage>
</organism>
<dbReference type="AlphaFoldDB" id="A0A1G6N7T6"/>
<sequence length="106" mass="11812">MEKDAYAADRSHRDHAAYEEEVAASGPLCSCNCLCQFRRRRRCCVWSGVAGMASMTELRIIPYLFEGVTWTSAYPISRDIVELIELERQSGALRAGLTKHSCPAIG</sequence>
<dbReference type="Proteomes" id="UP000199245">
    <property type="component" value="Unassembled WGS sequence"/>
</dbReference>
<evidence type="ECO:0000313" key="1">
    <source>
        <dbReference type="EMBL" id="SDC63889.1"/>
    </source>
</evidence>
<name>A0A1G6N7T6_9BRAD</name>
<dbReference type="EMBL" id="FMZW01000004">
    <property type="protein sequence ID" value="SDC63889.1"/>
    <property type="molecule type" value="Genomic_DNA"/>
</dbReference>
<proteinExistence type="predicted"/>